<dbReference type="PATRIC" id="fig|520767.4.peg.1144"/>
<feature type="domain" description="Amidohydrolase 3" evidence="3">
    <location>
        <begin position="40"/>
        <end position="396"/>
    </location>
</feature>
<dbReference type="PANTHER" id="PTHR32027:SF0">
    <property type="entry name" value="CYTOSINE DEAMINASE"/>
    <property type="match status" value="1"/>
</dbReference>
<dbReference type="CDD" id="cd01293">
    <property type="entry name" value="Bact_CD"/>
    <property type="match status" value="1"/>
</dbReference>
<dbReference type="InterPro" id="IPR052349">
    <property type="entry name" value="Metallo-hydrolase_Enzymes"/>
</dbReference>
<dbReference type="Gene3D" id="3.20.20.140">
    <property type="entry name" value="Metal-dependent hydrolases"/>
    <property type="match status" value="1"/>
</dbReference>
<dbReference type="GO" id="GO:0004131">
    <property type="term" value="F:cytosine deaminase activity"/>
    <property type="evidence" value="ECO:0007669"/>
    <property type="project" value="UniProtKB-EC"/>
</dbReference>
<dbReference type="InterPro" id="IPR011059">
    <property type="entry name" value="Metal-dep_hydrolase_composite"/>
</dbReference>
<dbReference type="SUPFAM" id="SSF51556">
    <property type="entry name" value="Metallo-dependent hydrolases"/>
    <property type="match status" value="1"/>
</dbReference>
<evidence type="ECO:0000313" key="5">
    <source>
        <dbReference type="Proteomes" id="UP000075737"/>
    </source>
</evidence>
<evidence type="ECO:0000313" key="4">
    <source>
        <dbReference type="EMBL" id="KYO66800.1"/>
    </source>
</evidence>
<dbReference type="Pfam" id="PF07969">
    <property type="entry name" value="Amidohydro_3"/>
    <property type="match status" value="1"/>
</dbReference>
<dbReference type="AlphaFoldDB" id="A0A162MNN1"/>
<dbReference type="FunFam" id="3.20.20.140:FF:000019">
    <property type="entry name" value="Cytosine deaminase"/>
    <property type="match status" value="1"/>
</dbReference>
<dbReference type="InterPro" id="IPR013108">
    <property type="entry name" value="Amidohydro_3"/>
</dbReference>
<proteinExistence type="predicted"/>
<name>A0A162MNN1_9FIRM</name>
<dbReference type="SUPFAM" id="SSF51338">
    <property type="entry name" value="Composite domain of metallo-dependent hydrolases"/>
    <property type="match status" value="1"/>
</dbReference>
<evidence type="ECO:0000256" key="1">
    <source>
        <dbReference type="ARBA" id="ARBA00022723"/>
    </source>
</evidence>
<dbReference type="GO" id="GO:0046872">
    <property type="term" value="F:metal ion binding"/>
    <property type="evidence" value="ECO:0007669"/>
    <property type="project" value="UniProtKB-KW"/>
</dbReference>
<reference evidence="4 5" key="1">
    <citation type="submission" date="2015-12" db="EMBL/GenBank/DDBJ databases">
        <title>Draft genome of Thermovenabulum gondwanense isolated from a red thermophilic microbial mat colonisisng an outflow channel of a bore well.</title>
        <authorList>
            <person name="Patel B.K."/>
        </authorList>
    </citation>
    <scope>NUCLEOTIDE SEQUENCE [LARGE SCALE GENOMIC DNA]</scope>
    <source>
        <strain evidence="4 5">R270</strain>
    </source>
</reference>
<comment type="caution">
    <text evidence="4">The sequence shown here is derived from an EMBL/GenBank/DDBJ whole genome shotgun (WGS) entry which is preliminary data.</text>
</comment>
<dbReference type="Proteomes" id="UP000075737">
    <property type="component" value="Unassembled WGS sequence"/>
</dbReference>
<dbReference type="RefSeq" id="WP_068748176.1">
    <property type="nucleotide sequence ID" value="NZ_LOHZ01000025.1"/>
</dbReference>
<evidence type="ECO:0000259" key="3">
    <source>
        <dbReference type="Pfam" id="PF07969"/>
    </source>
</evidence>
<dbReference type="InterPro" id="IPR032466">
    <property type="entry name" value="Metal_Hydrolase"/>
</dbReference>
<keyword evidence="5" id="KW-1185">Reference proteome</keyword>
<gene>
    <name evidence="4" type="primary">codA</name>
    <name evidence="4" type="ORF">ATZ99_10450</name>
</gene>
<keyword evidence="1" id="KW-0479">Metal-binding</keyword>
<protein>
    <submittedName>
        <fullName evidence="4">Cytosine deaminase</fullName>
        <ecNumber evidence="4">3.5.4.1</ecNumber>
    </submittedName>
</protein>
<dbReference type="Gene3D" id="2.30.40.10">
    <property type="entry name" value="Urease, subunit C, domain 1"/>
    <property type="match status" value="1"/>
</dbReference>
<accession>A0A162MNN1</accession>
<dbReference type="PANTHER" id="PTHR32027">
    <property type="entry name" value="CYTOSINE DEAMINASE"/>
    <property type="match status" value="1"/>
</dbReference>
<sequence>MDLIIRNAKLRDKQILMDIAIKDEKIVDIGPNLNYSAKNEIDAKGKLTIPAFIDPHIHLDKVNIVDVVRPNKSGTLMEAIEIIWEKKANYTTDDIVKRAKEVVEMAVKNGTTRIRTHVDVDTIGGLKPLEGVLELKRKCEHLVDIQIVAFPQEGIIKNPGCEELLREAMRMGADLIGGMPANEFSPEDSRKHVKIVFDIAEEFDADIDMHVDETDDPFYRTLEMVADETIKRSYFKRVTAGHTCALAAYDDHYAEYVMEKVKKAEINMITNPATNLMLQGRLDKQPKRRGITRVKELIERGINVSFGQDCIKDTFYPFGSADLLQVALITAHAAHMSLPHEIEEVFNMPTYNAAKILRLSDYGLEAGKRADIVVIDAENIKDAIRLTPPRLFVIRKGKIIAKTEMRSEILV</sequence>
<organism evidence="4 5">
    <name type="scientific">Thermovenabulum gondwanense</name>
    <dbReference type="NCBI Taxonomy" id="520767"/>
    <lineage>
        <taxon>Bacteria</taxon>
        <taxon>Bacillati</taxon>
        <taxon>Bacillota</taxon>
        <taxon>Clostridia</taxon>
        <taxon>Thermosediminibacterales</taxon>
        <taxon>Thermosediminibacteraceae</taxon>
        <taxon>Thermovenabulum</taxon>
    </lineage>
</organism>
<dbReference type="EMBL" id="LOHZ01000025">
    <property type="protein sequence ID" value="KYO66800.1"/>
    <property type="molecule type" value="Genomic_DNA"/>
</dbReference>
<evidence type="ECO:0000256" key="2">
    <source>
        <dbReference type="ARBA" id="ARBA00022801"/>
    </source>
</evidence>
<dbReference type="STRING" id="520767.ATZ99_10450"/>
<keyword evidence="2 4" id="KW-0378">Hydrolase</keyword>
<dbReference type="EC" id="3.5.4.1" evidence="4"/>